<evidence type="ECO:0000313" key="3">
    <source>
        <dbReference type="EMBL" id="MBB5939829.1"/>
    </source>
</evidence>
<dbReference type="InterPro" id="IPR008757">
    <property type="entry name" value="Peptidase_M6-like_domain"/>
</dbReference>
<feature type="region of interest" description="Disordered" evidence="1">
    <location>
        <begin position="562"/>
        <end position="618"/>
    </location>
</feature>
<protein>
    <submittedName>
        <fullName evidence="3">M6 family metalloprotease-like protein</fullName>
    </submittedName>
</protein>
<feature type="compositionally biased region" description="Low complexity" evidence="1">
    <location>
        <begin position="8"/>
        <end position="18"/>
    </location>
</feature>
<feature type="region of interest" description="Disordered" evidence="1">
    <location>
        <begin position="1"/>
        <end position="136"/>
    </location>
</feature>
<dbReference type="GO" id="GO:0008237">
    <property type="term" value="F:metallopeptidase activity"/>
    <property type="evidence" value="ECO:0007669"/>
    <property type="project" value="UniProtKB-KW"/>
</dbReference>
<feature type="compositionally biased region" description="Basic and acidic residues" evidence="1">
    <location>
        <begin position="71"/>
        <end position="81"/>
    </location>
</feature>
<keyword evidence="2" id="KW-1133">Transmembrane helix</keyword>
<dbReference type="Proteomes" id="UP000588098">
    <property type="component" value="Unassembled WGS sequence"/>
</dbReference>
<proteinExistence type="predicted"/>
<dbReference type="AlphaFoldDB" id="A0A7W9QH34"/>
<keyword evidence="2" id="KW-0472">Membrane</keyword>
<keyword evidence="3" id="KW-0645">Protease</keyword>
<reference evidence="3 4" key="1">
    <citation type="submission" date="2020-08" db="EMBL/GenBank/DDBJ databases">
        <title>Genomic Encyclopedia of Type Strains, Phase III (KMG-III): the genomes of soil and plant-associated and newly described type strains.</title>
        <authorList>
            <person name="Whitman W."/>
        </authorList>
    </citation>
    <scope>NUCLEOTIDE SEQUENCE [LARGE SCALE GENOMIC DNA]</scope>
    <source>
        <strain evidence="3 4">CECT 8305</strain>
    </source>
</reference>
<keyword evidence="4" id="KW-1185">Reference proteome</keyword>
<dbReference type="PANTHER" id="PTHR41775">
    <property type="entry name" value="SECRETED PROTEIN-RELATED"/>
    <property type="match status" value="1"/>
</dbReference>
<dbReference type="PANTHER" id="PTHR41775:SF1">
    <property type="entry name" value="PEPTIDASE M6-LIKE DOMAIN-CONTAINING PROTEIN"/>
    <property type="match status" value="1"/>
</dbReference>
<feature type="compositionally biased region" description="Low complexity" evidence="1">
    <location>
        <begin position="92"/>
        <end position="101"/>
    </location>
</feature>
<feature type="region of interest" description="Disordered" evidence="1">
    <location>
        <begin position="153"/>
        <end position="251"/>
    </location>
</feature>
<dbReference type="NCBIfam" id="TIGR03296">
    <property type="entry name" value="M6dom_TIGR03296"/>
    <property type="match status" value="1"/>
</dbReference>
<gene>
    <name evidence="3" type="ORF">FHS42_006925</name>
</gene>
<name>A0A7W9QH34_9ACTN</name>
<feature type="transmembrane region" description="Helical" evidence="2">
    <location>
        <begin position="135"/>
        <end position="155"/>
    </location>
</feature>
<feature type="compositionally biased region" description="Polar residues" evidence="1">
    <location>
        <begin position="608"/>
        <end position="617"/>
    </location>
</feature>
<evidence type="ECO:0000313" key="4">
    <source>
        <dbReference type="Proteomes" id="UP000588098"/>
    </source>
</evidence>
<feature type="region of interest" description="Disordered" evidence="1">
    <location>
        <begin position="494"/>
        <end position="515"/>
    </location>
</feature>
<keyword evidence="2" id="KW-0812">Transmembrane</keyword>
<dbReference type="EMBL" id="JACHJL010000028">
    <property type="protein sequence ID" value="MBB5939829.1"/>
    <property type="molecule type" value="Genomic_DNA"/>
</dbReference>
<sequence>MRHHRPGESSSGAEGSNEGRSRRKAPGAEAPRLERPASDAYPTGGPLPPDGPPPGHAPNLPATGLTPQPPHPEDVESDTPHPPRQPTPNDTSPSPRARPAPGRTHTHTHPHTPSHISNGRHHRPHRTQGRRRRTALMTAAAFAALIPAASAVLGGPTPTLLERDPPTGQKSAIPGLEDGQPRERSADSADSADDGQPEPKVAEAEEPGDIAERDGAKAATRTAPDAQRSGETDAARPDPATPNTAADLPCALPTRGDAQMAEGIPTKGSYSRSTGTVRALTLMIDFPGTPGEGTARQRFAEFFPQTSHWFARSSYGRLDYRPATPIPHWLRMPRPFAAYDIERGSPYEPGYQRLLKDIVATADERVDFSRYDLINVLVTPNAGPSAAQTVLSVTFANNDRSPRADGVRLSNVSFVYSRQDDGSGTLRQTGYRVLPHENNHSFGLPDLYTESGAGQAGHWDLMSEDWGANNDLLGWHKWKLGWLSPRQIDCVTNSPNATARPGTSRHTLSPLARRGGGTKLAYLPVSRRGGYAVEARTNEGNDDAVCKPGVLIYWVDVHKDSGQGPVTVMDSTRDTKPPHPPSPDKHHPHQPSHPPASGRVHPKAALHSTPQGCTTLPNVHPGLSDAAFTPGQTFTDKRHGVRVSISVTDRTRSGDYPVKITRHSTTN</sequence>
<dbReference type="GO" id="GO:0006508">
    <property type="term" value="P:proteolysis"/>
    <property type="evidence" value="ECO:0007669"/>
    <property type="project" value="UniProtKB-KW"/>
</dbReference>
<feature type="compositionally biased region" description="Basic residues" evidence="1">
    <location>
        <begin position="104"/>
        <end position="134"/>
    </location>
</feature>
<organism evidence="3 4">
    <name type="scientific">Streptomyces zagrosensis</name>
    <dbReference type="NCBI Taxonomy" id="1042984"/>
    <lineage>
        <taxon>Bacteria</taxon>
        <taxon>Bacillati</taxon>
        <taxon>Actinomycetota</taxon>
        <taxon>Actinomycetes</taxon>
        <taxon>Kitasatosporales</taxon>
        <taxon>Streptomycetaceae</taxon>
        <taxon>Streptomyces</taxon>
    </lineage>
</organism>
<keyword evidence="3" id="KW-0378">Hydrolase</keyword>
<accession>A0A7W9QH34</accession>
<comment type="caution">
    <text evidence="3">The sequence shown here is derived from an EMBL/GenBank/DDBJ whole genome shotgun (WGS) entry which is preliminary data.</text>
</comment>
<evidence type="ECO:0000256" key="1">
    <source>
        <dbReference type="SAM" id="MobiDB-lite"/>
    </source>
</evidence>
<evidence type="ECO:0000256" key="2">
    <source>
        <dbReference type="SAM" id="Phobius"/>
    </source>
</evidence>
<feature type="compositionally biased region" description="Basic and acidic residues" evidence="1">
    <location>
        <begin position="571"/>
        <end position="585"/>
    </location>
</feature>
<feature type="compositionally biased region" description="Pro residues" evidence="1">
    <location>
        <begin position="45"/>
        <end position="56"/>
    </location>
</feature>
<keyword evidence="3" id="KW-0482">Metalloprotease</keyword>